<organism evidence="3">
    <name type="scientific">marine metagenome</name>
    <dbReference type="NCBI Taxonomy" id="408172"/>
    <lineage>
        <taxon>unclassified sequences</taxon>
        <taxon>metagenomes</taxon>
        <taxon>ecological metagenomes</taxon>
    </lineage>
</organism>
<proteinExistence type="predicted"/>
<dbReference type="GO" id="GO:0046491">
    <property type="term" value="P:L-methylmalonyl-CoA metabolic process"/>
    <property type="evidence" value="ECO:0007669"/>
    <property type="project" value="TreeGrafter"/>
</dbReference>
<dbReference type="PANTHER" id="PTHR43048">
    <property type="entry name" value="METHYLMALONYL-COA EPIMERASE"/>
    <property type="match status" value="1"/>
</dbReference>
<dbReference type="PANTHER" id="PTHR43048:SF5">
    <property type="entry name" value="BLR5325 PROTEIN"/>
    <property type="match status" value="1"/>
</dbReference>
<reference evidence="3" key="1">
    <citation type="submission" date="2018-05" db="EMBL/GenBank/DDBJ databases">
        <authorList>
            <person name="Lanie J.A."/>
            <person name="Ng W.-L."/>
            <person name="Kazmierczak K.M."/>
            <person name="Andrzejewski T.M."/>
            <person name="Davidsen T.M."/>
            <person name="Wayne K.J."/>
            <person name="Tettelin H."/>
            <person name="Glass J.I."/>
            <person name="Rusch D."/>
            <person name="Podicherti R."/>
            <person name="Tsui H.-C.T."/>
            <person name="Winkler M.E."/>
        </authorList>
    </citation>
    <scope>NUCLEOTIDE SEQUENCE</scope>
</reference>
<dbReference type="GO" id="GO:0046872">
    <property type="term" value="F:metal ion binding"/>
    <property type="evidence" value="ECO:0007669"/>
    <property type="project" value="UniProtKB-KW"/>
</dbReference>
<dbReference type="SUPFAM" id="SSF54593">
    <property type="entry name" value="Glyoxalase/Bleomycin resistance protein/Dihydroxybiphenyl dioxygenase"/>
    <property type="match status" value="2"/>
</dbReference>
<dbReference type="InterPro" id="IPR004360">
    <property type="entry name" value="Glyas_Fos-R_dOase_dom"/>
</dbReference>
<dbReference type="PROSITE" id="PS51819">
    <property type="entry name" value="VOC"/>
    <property type="match status" value="2"/>
</dbReference>
<dbReference type="Gene3D" id="3.10.180.10">
    <property type="entry name" value="2,3-Dihydroxybiphenyl 1,2-Dioxygenase, domain 1"/>
    <property type="match status" value="2"/>
</dbReference>
<feature type="domain" description="VOC" evidence="2">
    <location>
        <begin position="35"/>
        <end position="159"/>
    </location>
</feature>
<feature type="domain" description="VOC" evidence="2">
    <location>
        <begin position="165"/>
        <end position="278"/>
    </location>
</feature>
<evidence type="ECO:0000313" key="3">
    <source>
        <dbReference type="EMBL" id="SVA38139.1"/>
    </source>
</evidence>
<evidence type="ECO:0000256" key="1">
    <source>
        <dbReference type="ARBA" id="ARBA00022723"/>
    </source>
</evidence>
<dbReference type="AlphaFoldDB" id="A0A381VCP3"/>
<keyword evidence="1" id="KW-0479">Metal-binding</keyword>
<dbReference type="InterPro" id="IPR029068">
    <property type="entry name" value="Glyas_Bleomycin-R_OHBP_Dase"/>
</dbReference>
<dbReference type="GO" id="GO:0004493">
    <property type="term" value="F:methylmalonyl-CoA epimerase activity"/>
    <property type="evidence" value="ECO:0007669"/>
    <property type="project" value="TreeGrafter"/>
</dbReference>
<dbReference type="Pfam" id="PF00903">
    <property type="entry name" value="Glyoxalase"/>
    <property type="match status" value="2"/>
</dbReference>
<protein>
    <recommendedName>
        <fullName evidence="2">VOC domain-containing protein</fullName>
    </recommendedName>
</protein>
<gene>
    <name evidence="3" type="ORF">METZ01_LOCUS90993</name>
</gene>
<accession>A0A381VCP3</accession>
<evidence type="ECO:0000259" key="2">
    <source>
        <dbReference type="PROSITE" id="PS51819"/>
    </source>
</evidence>
<dbReference type="EMBL" id="UINC01008476">
    <property type="protein sequence ID" value="SVA38139.1"/>
    <property type="molecule type" value="Genomic_DNA"/>
</dbReference>
<dbReference type="InterPro" id="IPR051785">
    <property type="entry name" value="MMCE/EMCE_epimerase"/>
</dbReference>
<dbReference type="InterPro" id="IPR037523">
    <property type="entry name" value="VOC_core"/>
</dbReference>
<name>A0A381VCP3_9ZZZZ</name>
<dbReference type="CDD" id="cd06587">
    <property type="entry name" value="VOC"/>
    <property type="match status" value="1"/>
</dbReference>
<sequence>MTKITILSLMASVFVLGGAPVVLAQLTAAGQGSVVYGHHHLNVTSIDEHKKFWVDTLGGEVITVGPLEVVRFPNVLVFLREQAPGGGTKGTTVNHIGFAVPSTRATVDTVRAAGYPIVTRAELPAPLQVEDGLAYIADQDTYIAYTMAPDDVKVEFVQSATADPMALHHIHFAGPVDEMKAWYVETFDAAPGKRGSFEAADLPGVNLTYSPSDEAPGGTAGRSLDHIGFEVQDLQAFCQKLEAAGVTFDRPYTELPALGLSIAFFTDPFGTYIELTEGLDEF</sequence>